<dbReference type="Proteomes" id="UP000625976">
    <property type="component" value="Unassembled WGS sequence"/>
</dbReference>
<accession>A0A917GX20</accession>
<feature type="signal peptide" evidence="1">
    <location>
        <begin position="1"/>
        <end position="20"/>
    </location>
</feature>
<reference evidence="2" key="1">
    <citation type="journal article" date="2014" name="Int. J. Syst. Evol. Microbiol.">
        <title>Complete genome sequence of Corynebacterium casei LMG S-19264T (=DSM 44701T), isolated from a smear-ripened cheese.</title>
        <authorList>
            <consortium name="US DOE Joint Genome Institute (JGI-PGF)"/>
            <person name="Walter F."/>
            <person name="Albersmeier A."/>
            <person name="Kalinowski J."/>
            <person name="Ruckert C."/>
        </authorList>
    </citation>
    <scope>NUCLEOTIDE SEQUENCE</scope>
    <source>
        <strain evidence="2">CGMCC 1.12751</strain>
    </source>
</reference>
<reference evidence="2" key="2">
    <citation type="submission" date="2020-09" db="EMBL/GenBank/DDBJ databases">
        <authorList>
            <person name="Sun Q."/>
            <person name="Zhou Y."/>
        </authorList>
    </citation>
    <scope>NUCLEOTIDE SEQUENCE</scope>
    <source>
        <strain evidence="2">CGMCC 1.12751</strain>
    </source>
</reference>
<proteinExistence type="predicted"/>
<name>A0A917GX20_9FLAO</name>
<evidence type="ECO:0000256" key="1">
    <source>
        <dbReference type="SAM" id="SignalP"/>
    </source>
</evidence>
<protein>
    <recommendedName>
        <fullName evidence="4">DUF4421 domain-containing protein</fullName>
    </recommendedName>
</protein>
<keyword evidence="1" id="KW-0732">Signal</keyword>
<dbReference type="EMBL" id="BMFQ01000004">
    <property type="protein sequence ID" value="GGG59746.1"/>
    <property type="molecule type" value="Genomic_DNA"/>
</dbReference>
<sequence>MFKRFIIFVCFLCLSVSLHAQKIRKSDSLNVKETIDTLLIDRDMNNWSIRVFANYKGQKFTLKDGSDKLSFVPNNKFGVGVGLGTSKLIVDIAVNLKGSKEDQTKRFDMQGSLILGDNNLIGILVQRYKGFNVYNNFNEPEAFRDDILSVSVGLSYLYTLNDISFSANVVETRLEKLNKKHFMTVGFGGFLIYDDFSANSSVIPEDSTFNNGQPIDEFRGYGLGVSCGFMSLFILPKNFFASLNAIPGIGVMSKSVSSSLTDNKVSNPMLYRLDFDAGIGYNWDRFYSTLSYGSGIYTTNLNNGMNYLFSNTKAKLAIGYKIRTNKKLKTPF</sequence>
<evidence type="ECO:0000313" key="2">
    <source>
        <dbReference type="EMBL" id="GGG59746.1"/>
    </source>
</evidence>
<keyword evidence="3" id="KW-1185">Reference proteome</keyword>
<comment type="caution">
    <text evidence="2">The sequence shown here is derived from an EMBL/GenBank/DDBJ whole genome shotgun (WGS) entry which is preliminary data.</text>
</comment>
<evidence type="ECO:0008006" key="4">
    <source>
        <dbReference type="Google" id="ProtNLM"/>
    </source>
</evidence>
<dbReference type="RefSeq" id="WP_188466908.1">
    <property type="nucleotide sequence ID" value="NZ_BMFQ01000004.1"/>
</dbReference>
<dbReference type="Pfam" id="PF14391">
    <property type="entry name" value="DUF4421"/>
    <property type="match status" value="1"/>
</dbReference>
<dbReference type="AlphaFoldDB" id="A0A917GX20"/>
<gene>
    <name evidence="2" type="ORF">GCM10010976_33140</name>
</gene>
<dbReference type="InterPro" id="IPR025535">
    <property type="entry name" value="DUF4421"/>
</dbReference>
<evidence type="ECO:0000313" key="3">
    <source>
        <dbReference type="Proteomes" id="UP000625976"/>
    </source>
</evidence>
<organism evidence="2 3">
    <name type="scientific">Bizionia arctica</name>
    <dbReference type="NCBI Taxonomy" id="1495645"/>
    <lineage>
        <taxon>Bacteria</taxon>
        <taxon>Pseudomonadati</taxon>
        <taxon>Bacteroidota</taxon>
        <taxon>Flavobacteriia</taxon>
        <taxon>Flavobacteriales</taxon>
        <taxon>Flavobacteriaceae</taxon>
        <taxon>Bizionia</taxon>
    </lineage>
</organism>
<feature type="chain" id="PRO_5036698443" description="DUF4421 domain-containing protein" evidence="1">
    <location>
        <begin position="21"/>
        <end position="332"/>
    </location>
</feature>